<evidence type="ECO:0000259" key="9">
    <source>
        <dbReference type="PROSITE" id="PS50850"/>
    </source>
</evidence>
<reference evidence="10" key="1">
    <citation type="journal article" date="2020" name="Stud. Mycol.">
        <title>101 Dothideomycetes genomes: a test case for predicting lifestyles and emergence of pathogens.</title>
        <authorList>
            <person name="Haridas S."/>
            <person name="Albert R."/>
            <person name="Binder M."/>
            <person name="Bloem J."/>
            <person name="Labutti K."/>
            <person name="Salamov A."/>
            <person name="Andreopoulos B."/>
            <person name="Baker S."/>
            <person name="Barry K."/>
            <person name="Bills G."/>
            <person name="Bluhm B."/>
            <person name="Cannon C."/>
            <person name="Castanera R."/>
            <person name="Culley D."/>
            <person name="Daum C."/>
            <person name="Ezra D."/>
            <person name="Gonzalez J."/>
            <person name="Henrissat B."/>
            <person name="Kuo A."/>
            <person name="Liang C."/>
            <person name="Lipzen A."/>
            <person name="Lutzoni F."/>
            <person name="Magnuson J."/>
            <person name="Mondo S."/>
            <person name="Nolan M."/>
            <person name="Ohm R."/>
            <person name="Pangilinan J."/>
            <person name="Park H.-J."/>
            <person name="Ramirez L."/>
            <person name="Alfaro M."/>
            <person name="Sun H."/>
            <person name="Tritt A."/>
            <person name="Yoshinaga Y."/>
            <person name="Zwiers L.-H."/>
            <person name="Turgeon B."/>
            <person name="Goodwin S."/>
            <person name="Spatafora J."/>
            <person name="Crous P."/>
            <person name="Grigoriev I."/>
        </authorList>
    </citation>
    <scope>NUCLEOTIDE SEQUENCE</scope>
    <source>
        <strain evidence="10">CBS 121739</strain>
    </source>
</reference>
<evidence type="ECO:0000256" key="2">
    <source>
        <dbReference type="ARBA" id="ARBA00010992"/>
    </source>
</evidence>
<comment type="similarity">
    <text evidence="2 7">Belongs to the major facilitator superfamily. Sugar transporter (TC 2.A.1.1) family.</text>
</comment>
<dbReference type="InterPro" id="IPR003663">
    <property type="entry name" value="Sugar/inositol_transpt"/>
</dbReference>
<keyword evidence="5 8" id="KW-1133">Transmembrane helix</keyword>
<evidence type="ECO:0000256" key="8">
    <source>
        <dbReference type="SAM" id="Phobius"/>
    </source>
</evidence>
<protein>
    <submittedName>
        <fullName evidence="10">Vacuolar protein sorting-associated protein 73</fullName>
    </submittedName>
</protein>
<feature type="transmembrane region" description="Helical" evidence="8">
    <location>
        <begin position="12"/>
        <end position="33"/>
    </location>
</feature>
<dbReference type="SUPFAM" id="SSF103473">
    <property type="entry name" value="MFS general substrate transporter"/>
    <property type="match status" value="1"/>
</dbReference>
<keyword evidence="6 8" id="KW-0472">Membrane</keyword>
<dbReference type="EMBL" id="ML996573">
    <property type="protein sequence ID" value="KAF2757677.1"/>
    <property type="molecule type" value="Genomic_DNA"/>
</dbReference>
<name>A0A6A6W7X0_9PEZI</name>
<evidence type="ECO:0000256" key="5">
    <source>
        <dbReference type="ARBA" id="ARBA00022989"/>
    </source>
</evidence>
<dbReference type="Proteomes" id="UP000799437">
    <property type="component" value="Unassembled WGS sequence"/>
</dbReference>
<dbReference type="RefSeq" id="XP_033600128.1">
    <property type="nucleotide sequence ID" value="XM_033741389.1"/>
</dbReference>
<keyword evidence="4 8" id="KW-0812">Transmembrane</keyword>
<feature type="transmembrane region" description="Helical" evidence="8">
    <location>
        <begin position="152"/>
        <end position="174"/>
    </location>
</feature>
<dbReference type="PROSITE" id="PS50850">
    <property type="entry name" value="MFS"/>
    <property type="match status" value="1"/>
</dbReference>
<feature type="domain" description="Major facilitator superfamily (MFS) profile" evidence="9">
    <location>
        <begin position="17"/>
        <end position="467"/>
    </location>
</feature>
<dbReference type="GO" id="GO:0015149">
    <property type="term" value="F:hexose transmembrane transporter activity"/>
    <property type="evidence" value="ECO:0007669"/>
    <property type="project" value="TreeGrafter"/>
</dbReference>
<dbReference type="NCBIfam" id="TIGR00879">
    <property type="entry name" value="SP"/>
    <property type="match status" value="1"/>
</dbReference>
<evidence type="ECO:0000256" key="6">
    <source>
        <dbReference type="ARBA" id="ARBA00023136"/>
    </source>
</evidence>
<dbReference type="InterPro" id="IPR020846">
    <property type="entry name" value="MFS_dom"/>
</dbReference>
<dbReference type="PANTHER" id="PTHR23503:SF8">
    <property type="entry name" value="FACILITATED GLUCOSE TRANSPORTER PROTEIN 1"/>
    <property type="match status" value="1"/>
</dbReference>
<feature type="transmembrane region" description="Helical" evidence="8">
    <location>
        <begin position="323"/>
        <end position="344"/>
    </location>
</feature>
<evidence type="ECO:0000256" key="3">
    <source>
        <dbReference type="ARBA" id="ARBA00022448"/>
    </source>
</evidence>
<evidence type="ECO:0000313" key="11">
    <source>
        <dbReference type="Proteomes" id="UP000799437"/>
    </source>
</evidence>
<dbReference type="Gene3D" id="1.20.1250.20">
    <property type="entry name" value="MFS general substrate transporter like domains"/>
    <property type="match status" value="1"/>
</dbReference>
<keyword evidence="3 7" id="KW-0813">Transport</keyword>
<feature type="transmembrane region" description="Helical" evidence="8">
    <location>
        <begin position="180"/>
        <end position="203"/>
    </location>
</feature>
<comment type="subcellular location">
    <subcellularLocation>
        <location evidence="1">Membrane</location>
        <topology evidence="1">Multi-pass membrane protein</topology>
    </subcellularLocation>
</comment>
<accession>A0A6A6W7X0</accession>
<dbReference type="GO" id="GO:0016020">
    <property type="term" value="C:membrane"/>
    <property type="evidence" value="ECO:0007669"/>
    <property type="project" value="UniProtKB-SubCell"/>
</dbReference>
<dbReference type="AlphaFoldDB" id="A0A6A6W7X0"/>
<dbReference type="PRINTS" id="PR00171">
    <property type="entry name" value="SUGRTRNSPORT"/>
</dbReference>
<keyword evidence="11" id="KW-1185">Reference proteome</keyword>
<dbReference type="PROSITE" id="PS00217">
    <property type="entry name" value="SUGAR_TRANSPORT_2"/>
    <property type="match status" value="1"/>
</dbReference>
<sequence length="486" mass="52791">MDPRTWFKDLTPYFIYLLLFATTGPLLFGFHLAELNAPEDVIRCKAKSATSANLPQCMPMTSAQWGLVGSIYTLGGFLGAVISGTLSSSYGRLRVMQLNTAFFIVGPILQALAPNLTVLGIGRFISGIGAGTAMVVAPLYVSEISPPAERGFFGACTQVMVNVGILIAQLLGFFLSKGQLWRIILAAGGGIGLVQALGLFFGVESPKWTAEYRNVSEAKRNLRRIRGEDYDISEETGGWNTEDSNLTDEHETLLRGEEELSNVAMKAERKENLSIFQIWQYPNHRRAVFAVMMVMVAQQFTGINSIVMYGVGLLSSLLQSNSALLNLVVSALNIIVTAATAPLVDRLGRKVCILNSIFVMGASSLLLAIGIIKSIKILSAVAVLLFVSGFALGLGPVPFILASELVDPEAVGATQSWALSSNWISTFCVAQFFPILNEQLHGKVYLIFTGLAAFFFVFVTWYVPESKGKKTADEVWGRESSARRVD</sequence>
<feature type="transmembrane region" description="Helical" evidence="8">
    <location>
        <begin position="445"/>
        <end position="463"/>
    </location>
</feature>
<proteinExistence type="inferred from homology"/>
<feature type="transmembrane region" description="Helical" evidence="8">
    <location>
        <begin position="287"/>
        <end position="311"/>
    </location>
</feature>
<feature type="transmembrane region" description="Helical" evidence="8">
    <location>
        <begin position="63"/>
        <end position="83"/>
    </location>
</feature>
<dbReference type="InterPro" id="IPR045263">
    <property type="entry name" value="GLUT"/>
</dbReference>
<dbReference type="InterPro" id="IPR036259">
    <property type="entry name" value="MFS_trans_sf"/>
</dbReference>
<evidence type="ECO:0000256" key="1">
    <source>
        <dbReference type="ARBA" id="ARBA00004141"/>
    </source>
</evidence>
<dbReference type="PROSITE" id="PS00216">
    <property type="entry name" value="SUGAR_TRANSPORT_1"/>
    <property type="match status" value="1"/>
</dbReference>
<gene>
    <name evidence="10" type="ORF">EJ05DRAFT_397245</name>
</gene>
<dbReference type="GeneID" id="54482443"/>
<evidence type="ECO:0000256" key="4">
    <source>
        <dbReference type="ARBA" id="ARBA00022692"/>
    </source>
</evidence>
<feature type="transmembrane region" description="Helical" evidence="8">
    <location>
        <begin position="119"/>
        <end position="140"/>
    </location>
</feature>
<evidence type="ECO:0000256" key="7">
    <source>
        <dbReference type="RuleBase" id="RU003346"/>
    </source>
</evidence>
<evidence type="ECO:0000313" key="10">
    <source>
        <dbReference type="EMBL" id="KAF2757677.1"/>
    </source>
</evidence>
<feature type="transmembrane region" description="Helical" evidence="8">
    <location>
        <begin position="378"/>
        <end position="402"/>
    </location>
</feature>
<dbReference type="Pfam" id="PF00083">
    <property type="entry name" value="Sugar_tr"/>
    <property type="match status" value="1"/>
</dbReference>
<dbReference type="PANTHER" id="PTHR23503">
    <property type="entry name" value="SOLUTE CARRIER FAMILY 2"/>
    <property type="match status" value="1"/>
</dbReference>
<dbReference type="OrthoDB" id="4540492at2759"/>
<dbReference type="InterPro" id="IPR005829">
    <property type="entry name" value="Sugar_transporter_CS"/>
</dbReference>
<dbReference type="InterPro" id="IPR005828">
    <property type="entry name" value="MFS_sugar_transport-like"/>
</dbReference>
<organism evidence="10 11">
    <name type="scientific">Pseudovirgaria hyperparasitica</name>
    <dbReference type="NCBI Taxonomy" id="470096"/>
    <lineage>
        <taxon>Eukaryota</taxon>
        <taxon>Fungi</taxon>
        <taxon>Dikarya</taxon>
        <taxon>Ascomycota</taxon>
        <taxon>Pezizomycotina</taxon>
        <taxon>Dothideomycetes</taxon>
        <taxon>Dothideomycetes incertae sedis</taxon>
        <taxon>Acrospermales</taxon>
        <taxon>Acrospermaceae</taxon>
        <taxon>Pseudovirgaria</taxon>
    </lineage>
</organism>
<feature type="transmembrane region" description="Helical" evidence="8">
    <location>
        <begin position="351"/>
        <end position="372"/>
    </location>
</feature>